<dbReference type="EMBL" id="PP511897">
    <property type="protein sequence ID" value="XCD08609.1"/>
    <property type="molecule type" value="Genomic_DNA"/>
</dbReference>
<evidence type="ECO:0000259" key="1">
    <source>
        <dbReference type="Pfam" id="PF23343"/>
    </source>
</evidence>
<feature type="domain" description="Replication-associated protein ORF2/G2P" evidence="1">
    <location>
        <begin position="8"/>
        <end position="121"/>
    </location>
</feature>
<organism evidence="2">
    <name type="scientific">Dulem virus 84</name>
    <dbReference type="NCBI Taxonomy" id="3145795"/>
    <lineage>
        <taxon>Viruses</taxon>
        <taxon>Monodnaviria</taxon>
        <taxon>Sangervirae</taxon>
        <taxon>Phixviricota</taxon>
        <taxon>Malgrandaviricetes</taxon>
        <taxon>Petitvirales</taxon>
        <taxon>Microviridae</taxon>
        <taxon>Microvirus</taxon>
    </lineage>
</organism>
<dbReference type="InterPro" id="IPR056906">
    <property type="entry name" value="ORF2/G2P_dom"/>
</dbReference>
<accession>A0AAU8B8S2</accession>
<name>A0AAU8B8S2_9VIRU</name>
<dbReference type="Pfam" id="PF23343">
    <property type="entry name" value="REP_ORF2-G2P"/>
    <property type="match status" value="1"/>
</dbReference>
<protein>
    <submittedName>
        <fullName evidence="2">Replication initiator protein</fullName>
    </submittedName>
</protein>
<proteinExistence type="predicted"/>
<reference evidence="2" key="1">
    <citation type="submission" date="2024-03" db="EMBL/GenBank/DDBJ databases">
        <title>Diverse circular DNA viruses in blood, oral, and fecal samples of captive lemurs.</title>
        <authorList>
            <person name="Paietta E.N."/>
            <person name="Kraberger S."/>
            <person name="Lund M.C."/>
            <person name="Custer J.M."/>
            <person name="Vargas K.M."/>
            <person name="Ehmke E.E."/>
            <person name="Yoder A.D."/>
            <person name="Varsani A."/>
        </authorList>
    </citation>
    <scope>NUCLEOTIDE SEQUENCE</scope>
    <source>
        <strain evidence="2">Duke_43SS_94</strain>
    </source>
</reference>
<evidence type="ECO:0000313" key="2">
    <source>
        <dbReference type="EMBL" id="XCD08609.1"/>
    </source>
</evidence>
<sequence length="242" mass="28211">MMLHEASSFLTLTFSDEYLPPSYSVDVRDMQLFMKRLRKRIGKPVRFFACGEYGETNLRPHYHLILFGYDFPDRYPWRKTGSGFVTYRSAELEQVWWMGNAEIGTVTQESAGYVARYVLKKVNGQMADDHYRRIHPLTGEIVNVAPEFVTMSNKPGIGSGWYDKYSMDAFPSDFVIINGEKRPVPRYYKKKLDEETADEITAKRKQEARKRAADNTPERLAVREEVLTLRLDQLTRELDDNQ</sequence>